<sequence length="587" mass="63974">MQQKVDKILKGLESGQITPEEAYSYIYENEKYKDTDKSENNKDIAIIGFACRFPDAESSDKLWLNIIKGSAAIKNIPEDRWKLDEELKKRGVKPFASMCRYGGFIDGVDLFDANFFEITEEEAVAMDPQHRLLLEAVMEGIEYSGYSREGLWGSRTGIFIGARGGDYKQGFDNNYQNARAALTGTLGNFNSARISNFFNFKGPSLVFDTACSSSLVSTHYACKSILNHECDMAVAGGVHLCINADTFISLNLMPRSLASNGVSYTFDKRADGFVPGEGVGVVILKSLTKAVEDGDTVYAVIKGSAVNNDGNTIGVTTPDLDAQQEVVEMALKAASVDAATISYIEAHGTGTMIGDPIEIRAIDKAFKKYTDNKSFCALGTVKPNIGHLDTAAGIASIIKVVLSLYNKKIPPTLNIEMPNPRINFVDSPFYPAAYLSDWNPVGGVRRAGISSFGFGGTNCHMILEEAPAQVKSTEEFEDRKEQLFLLSAKSQEALKKLAENYSVYLSKNTQLKLGDICFTAGTSRTSFKNRLAVLCSSTSELSQKLGSMEVLTGDGLAASHKVAFMFTGQGAQYSGMALELYENQPIF</sequence>
<dbReference type="GO" id="GO:0006633">
    <property type="term" value="P:fatty acid biosynthetic process"/>
    <property type="evidence" value="ECO:0007669"/>
    <property type="project" value="TreeGrafter"/>
</dbReference>
<proteinExistence type="predicted"/>
<dbReference type="eggNOG" id="COG3321">
    <property type="taxonomic scope" value="Bacteria"/>
</dbReference>
<dbReference type="InterPro" id="IPR016035">
    <property type="entry name" value="Acyl_Trfase/lysoPLipase"/>
</dbReference>
<dbReference type="EMBL" id="ACXX02000025">
    <property type="protein sequence ID" value="EGD45655.1"/>
    <property type="molecule type" value="Genomic_DNA"/>
</dbReference>
<organism evidence="4 5">
    <name type="scientific">Ruminiclostridium papyrosolvens DSM 2782</name>
    <dbReference type="NCBI Taxonomy" id="588581"/>
    <lineage>
        <taxon>Bacteria</taxon>
        <taxon>Bacillati</taxon>
        <taxon>Bacillota</taxon>
        <taxon>Clostridia</taxon>
        <taxon>Eubacteriales</taxon>
        <taxon>Oscillospiraceae</taxon>
        <taxon>Ruminiclostridium</taxon>
    </lineage>
</organism>
<dbReference type="CDD" id="cd00833">
    <property type="entry name" value="PKS"/>
    <property type="match status" value="1"/>
</dbReference>
<dbReference type="Pfam" id="PF00109">
    <property type="entry name" value="ketoacyl-synt"/>
    <property type="match status" value="1"/>
</dbReference>
<dbReference type="Pfam" id="PF22621">
    <property type="entry name" value="CurL-like_PKS_C"/>
    <property type="match status" value="1"/>
</dbReference>
<dbReference type="PANTHER" id="PTHR43775">
    <property type="entry name" value="FATTY ACID SYNTHASE"/>
    <property type="match status" value="1"/>
</dbReference>
<comment type="caution">
    <text evidence="4">The sequence shown here is derived from an EMBL/GenBank/DDBJ whole genome shotgun (WGS) entry which is preliminary data.</text>
</comment>
<dbReference type="Gene3D" id="3.40.47.10">
    <property type="match status" value="1"/>
</dbReference>
<feature type="domain" description="Ketosynthase family 3 (KS3)" evidence="3">
    <location>
        <begin position="41"/>
        <end position="465"/>
    </location>
</feature>
<dbReference type="GO" id="GO:0004312">
    <property type="term" value="F:fatty acid synthase activity"/>
    <property type="evidence" value="ECO:0007669"/>
    <property type="project" value="TreeGrafter"/>
</dbReference>
<keyword evidence="5" id="KW-1185">Reference proteome</keyword>
<name>F1TIW4_9FIRM</name>
<evidence type="ECO:0000313" key="5">
    <source>
        <dbReference type="Proteomes" id="UP000003860"/>
    </source>
</evidence>
<dbReference type="InterPro" id="IPR016039">
    <property type="entry name" value="Thiolase-like"/>
</dbReference>
<dbReference type="GO" id="GO:0047879">
    <property type="term" value="F:erythronolide synthase activity"/>
    <property type="evidence" value="ECO:0007669"/>
    <property type="project" value="UniProtKB-EC"/>
</dbReference>
<feature type="non-terminal residue" evidence="4">
    <location>
        <position position="587"/>
    </location>
</feature>
<dbReference type="PROSITE" id="PS52004">
    <property type="entry name" value="KS3_2"/>
    <property type="match status" value="1"/>
</dbReference>
<dbReference type="InterPro" id="IPR014031">
    <property type="entry name" value="Ketoacyl_synth_C"/>
</dbReference>
<dbReference type="InterPro" id="IPR050091">
    <property type="entry name" value="PKS_NRPS_Biosynth_Enz"/>
</dbReference>
<reference evidence="4" key="1">
    <citation type="submission" date="2009-07" db="EMBL/GenBank/DDBJ databases">
        <authorList>
            <consortium name="US DOE Joint Genome Institute (JGI-PGF)"/>
            <person name="Lucas S."/>
            <person name="Copeland A."/>
            <person name="Lapidus A."/>
            <person name="Glavina del Rio T."/>
            <person name="Tice H."/>
            <person name="Bruce D."/>
            <person name="Goodwin L."/>
            <person name="Pitluck S."/>
            <person name="Larimer F."/>
            <person name="Land M.L."/>
            <person name="Mouttaki H."/>
            <person name="He Z."/>
            <person name="Zhou J."/>
            <person name="Hemme C.L."/>
        </authorList>
    </citation>
    <scope>NUCLEOTIDE SEQUENCE</scope>
    <source>
        <strain evidence="4">DSM 2782</strain>
    </source>
</reference>
<protein>
    <submittedName>
        <fullName evidence="4">6-deoxyerythronolide-B synthase</fullName>
        <ecNumber evidence="4">2.3.1.94</ecNumber>
    </submittedName>
</protein>
<evidence type="ECO:0000313" key="4">
    <source>
        <dbReference type="EMBL" id="EGD45655.1"/>
    </source>
</evidence>
<dbReference type="RefSeq" id="WP_004622690.1">
    <property type="nucleotide sequence ID" value="NZ_ACXX02000025.1"/>
</dbReference>
<dbReference type="SUPFAM" id="SSF53901">
    <property type="entry name" value="Thiolase-like"/>
    <property type="match status" value="1"/>
</dbReference>
<dbReference type="STRING" id="588581.Cpap_0014"/>
<dbReference type="Proteomes" id="UP000003860">
    <property type="component" value="Unassembled WGS sequence"/>
</dbReference>
<keyword evidence="4" id="KW-0012">Acyltransferase</keyword>
<keyword evidence="2" id="KW-0597">Phosphoprotein</keyword>
<dbReference type="InterPro" id="IPR020841">
    <property type="entry name" value="PKS_Beta-ketoAc_synthase_dom"/>
</dbReference>
<evidence type="ECO:0000259" key="3">
    <source>
        <dbReference type="PROSITE" id="PS52004"/>
    </source>
</evidence>
<evidence type="ECO:0000256" key="2">
    <source>
        <dbReference type="ARBA" id="ARBA00022553"/>
    </source>
</evidence>
<evidence type="ECO:0000256" key="1">
    <source>
        <dbReference type="ARBA" id="ARBA00022450"/>
    </source>
</evidence>
<dbReference type="Pfam" id="PF02801">
    <property type="entry name" value="Ketoacyl-synt_C"/>
    <property type="match status" value="1"/>
</dbReference>
<reference evidence="4" key="2">
    <citation type="submission" date="2011-01" db="EMBL/GenBank/DDBJ databases">
        <title>The Non-contiguous Finished genome of Clostridium papyrosolvens.</title>
        <authorList>
            <person name="Lucas S."/>
            <person name="Copeland A."/>
            <person name="Lapidus A."/>
            <person name="Cheng J.-F."/>
            <person name="Goodwin L."/>
            <person name="Pitluck S."/>
            <person name="Misra M."/>
            <person name="Chertkov O."/>
            <person name="Detter J.C."/>
            <person name="Han C."/>
            <person name="Tapia R."/>
            <person name="Land M."/>
            <person name="Hauser L."/>
            <person name="Kyrpides N."/>
            <person name="Ivanova N."/>
            <person name="Pagani I."/>
            <person name="Mouttaki H."/>
            <person name="He Z."/>
            <person name="Zhou J."/>
            <person name="Hemme C.L."/>
            <person name="Woyke T."/>
        </authorList>
    </citation>
    <scope>NUCLEOTIDE SEQUENCE [LARGE SCALE GENOMIC DNA]</scope>
    <source>
        <strain evidence="4">DSM 2782</strain>
    </source>
</reference>
<keyword evidence="1" id="KW-0596">Phosphopantetheine</keyword>
<dbReference type="Gene3D" id="1.10.1240.100">
    <property type="match status" value="1"/>
</dbReference>
<accession>F1TIW4</accession>
<dbReference type="PANTHER" id="PTHR43775:SF37">
    <property type="entry name" value="SI:DKEY-61P9.11"/>
    <property type="match status" value="1"/>
</dbReference>
<dbReference type="SUPFAM" id="SSF52151">
    <property type="entry name" value="FabD/lysophospholipase-like"/>
    <property type="match status" value="1"/>
</dbReference>
<keyword evidence="4" id="KW-0808">Transferase</keyword>
<dbReference type="EC" id="2.3.1.94" evidence="4"/>
<dbReference type="SMART" id="SM00825">
    <property type="entry name" value="PKS_KS"/>
    <property type="match status" value="1"/>
</dbReference>
<dbReference type="AlphaFoldDB" id="F1TIW4"/>
<dbReference type="InterPro" id="IPR014030">
    <property type="entry name" value="Ketoacyl_synth_N"/>
</dbReference>
<gene>
    <name evidence="4" type="ORF">Cpap_0014</name>
</gene>